<evidence type="ECO:0000256" key="1">
    <source>
        <dbReference type="SAM" id="MobiDB-lite"/>
    </source>
</evidence>
<feature type="region of interest" description="Disordered" evidence="1">
    <location>
        <begin position="32"/>
        <end position="54"/>
    </location>
</feature>
<protein>
    <submittedName>
        <fullName evidence="2">Uncharacterized protein</fullName>
    </submittedName>
</protein>
<evidence type="ECO:0000313" key="2">
    <source>
        <dbReference type="EMBL" id="RVW47418.1"/>
    </source>
</evidence>
<dbReference type="AlphaFoldDB" id="A0A438EIB0"/>
<reference evidence="2 3" key="1">
    <citation type="journal article" date="2018" name="PLoS Genet.">
        <title>Population sequencing reveals clonal diversity and ancestral inbreeding in the grapevine cultivar Chardonnay.</title>
        <authorList>
            <person name="Roach M.J."/>
            <person name="Johnson D.L."/>
            <person name="Bohlmann J."/>
            <person name="van Vuuren H.J."/>
            <person name="Jones S.J."/>
            <person name="Pretorius I.S."/>
            <person name="Schmidt S.A."/>
            <person name="Borneman A.R."/>
        </authorList>
    </citation>
    <scope>NUCLEOTIDE SEQUENCE [LARGE SCALE GENOMIC DNA]</scope>
    <source>
        <strain evidence="3">cv. Chardonnay</strain>
        <tissue evidence="2">Leaf</tissue>
    </source>
</reference>
<evidence type="ECO:0000313" key="3">
    <source>
        <dbReference type="Proteomes" id="UP000288805"/>
    </source>
</evidence>
<accession>A0A438EIB0</accession>
<dbReference type="EMBL" id="QGNW01001283">
    <property type="protein sequence ID" value="RVW47418.1"/>
    <property type="molecule type" value="Genomic_DNA"/>
</dbReference>
<name>A0A438EIB0_VITVI</name>
<comment type="caution">
    <text evidence="2">The sequence shown here is derived from an EMBL/GenBank/DDBJ whole genome shotgun (WGS) entry which is preliminary data.</text>
</comment>
<sequence>MASTQSSSFRAAPIQSVQELIKEPIPAVPQPFILDESAASNSLSQHSPATTPHH</sequence>
<organism evidence="2 3">
    <name type="scientific">Vitis vinifera</name>
    <name type="common">Grape</name>
    <dbReference type="NCBI Taxonomy" id="29760"/>
    <lineage>
        <taxon>Eukaryota</taxon>
        <taxon>Viridiplantae</taxon>
        <taxon>Streptophyta</taxon>
        <taxon>Embryophyta</taxon>
        <taxon>Tracheophyta</taxon>
        <taxon>Spermatophyta</taxon>
        <taxon>Magnoliopsida</taxon>
        <taxon>eudicotyledons</taxon>
        <taxon>Gunneridae</taxon>
        <taxon>Pentapetalae</taxon>
        <taxon>rosids</taxon>
        <taxon>Vitales</taxon>
        <taxon>Vitaceae</taxon>
        <taxon>Viteae</taxon>
        <taxon>Vitis</taxon>
    </lineage>
</organism>
<dbReference type="Proteomes" id="UP000288805">
    <property type="component" value="Unassembled WGS sequence"/>
</dbReference>
<gene>
    <name evidence="2" type="ORF">CK203_098390</name>
</gene>
<proteinExistence type="predicted"/>
<feature type="compositionally biased region" description="Polar residues" evidence="1">
    <location>
        <begin position="38"/>
        <end position="54"/>
    </location>
</feature>